<keyword evidence="2" id="KW-1185">Reference proteome</keyword>
<dbReference type="AlphaFoldDB" id="A0A4Q0Y5U7"/>
<dbReference type="OrthoDB" id="5918423at2"/>
<dbReference type="Proteomes" id="UP000290287">
    <property type="component" value="Unassembled WGS sequence"/>
</dbReference>
<organism evidence="1 2">
    <name type="scientific">Veronia nyctiphanis</name>
    <dbReference type="NCBI Taxonomy" id="1278244"/>
    <lineage>
        <taxon>Bacteria</taxon>
        <taxon>Pseudomonadati</taxon>
        <taxon>Pseudomonadota</taxon>
        <taxon>Gammaproteobacteria</taxon>
        <taxon>Vibrionales</taxon>
        <taxon>Vibrionaceae</taxon>
        <taxon>Veronia</taxon>
    </lineage>
</organism>
<accession>A0A4Q0Y5U7</accession>
<evidence type="ECO:0000313" key="1">
    <source>
        <dbReference type="EMBL" id="RXJ65233.1"/>
    </source>
</evidence>
<reference evidence="1 2" key="1">
    <citation type="submission" date="2017-10" db="EMBL/GenBank/DDBJ databases">
        <title>Nyctiphanis sp. nov., isolated from the stomach of the euphausiid Nyctiphanes simplex (Hansen, 1911) in the Gulf of California.</title>
        <authorList>
            <person name="Gomez-Gil B."/>
            <person name="Aguilar-Mendez M."/>
            <person name="Lopez-Cortes A."/>
            <person name="Gomez-Gutierrez J."/>
            <person name="Roque A."/>
            <person name="Lang E."/>
            <person name="Gonzalez-Castillo A."/>
        </authorList>
    </citation>
    <scope>NUCLEOTIDE SEQUENCE [LARGE SCALE GENOMIC DNA]</scope>
    <source>
        <strain evidence="1 2">CAIM 600</strain>
    </source>
</reference>
<dbReference type="InterPro" id="IPR038081">
    <property type="entry name" value="CalX-like_sf"/>
</dbReference>
<protein>
    <recommendedName>
        <fullName evidence="3">Calx-beta domain-containing protein</fullName>
    </recommendedName>
</protein>
<evidence type="ECO:0000313" key="2">
    <source>
        <dbReference type="Proteomes" id="UP000290287"/>
    </source>
</evidence>
<name>A0A4Q0Y5U7_9GAMM</name>
<evidence type="ECO:0008006" key="3">
    <source>
        <dbReference type="Google" id="ProtNLM"/>
    </source>
</evidence>
<comment type="caution">
    <text evidence="1">The sequence shown here is derived from an EMBL/GenBank/DDBJ whole genome shotgun (WGS) entry which is preliminary data.</text>
</comment>
<sequence>DYTDTTFWVRFDGGEWQQQTGNVSDGMLIDVPANQTSFELRFDTLDDDIYEGDENFTVWARVQGDEWNDTAGKGVVTITDNESSPTLESLTLVQHGREDASSY</sequence>
<dbReference type="EMBL" id="PEIB01000117">
    <property type="protein sequence ID" value="RXJ65233.1"/>
    <property type="molecule type" value="Genomic_DNA"/>
</dbReference>
<dbReference type="Gene3D" id="2.60.40.2030">
    <property type="match status" value="1"/>
</dbReference>
<proteinExistence type="predicted"/>
<feature type="non-terminal residue" evidence="1">
    <location>
        <position position="1"/>
    </location>
</feature>
<dbReference type="RefSeq" id="WP_161569757.1">
    <property type="nucleotide sequence ID" value="NZ_PEIB01000117.1"/>
</dbReference>
<feature type="non-terminal residue" evidence="1">
    <location>
        <position position="103"/>
    </location>
</feature>
<gene>
    <name evidence="1" type="ORF">CS022_24835</name>
</gene>
<dbReference type="SUPFAM" id="SSF141072">
    <property type="entry name" value="CalX-like"/>
    <property type="match status" value="1"/>
</dbReference>